<name>A0A6I8M6N2_9PSEU</name>
<dbReference type="RefSeq" id="WP_155549733.1">
    <property type="nucleotide sequence ID" value="NZ_CABVGP010000004.1"/>
</dbReference>
<sequence>MAGGKFSFTGSGEVRVSSGGRTLAAAGDVIVIGDRVFRLAEVDRVAYHAAARPHQASYALGLARGPVRSRFVFDAFRRGSELEDARETWRRLVELVESAACPRIARAAVDAIAAGATARFGGGGHPRIDADAEGLRRRRWFAPKVPWAGVLGTDLRAGQVRVWTGGPEPELVAAMAGWNAVVLPRVIGMMVAQEKESPESR</sequence>
<dbReference type="EMBL" id="CABVGP010000004">
    <property type="protein sequence ID" value="VVJ25101.1"/>
    <property type="molecule type" value="Genomic_DNA"/>
</dbReference>
<protein>
    <submittedName>
        <fullName evidence="1">Uncharacterized protein</fullName>
    </submittedName>
</protein>
<accession>A0A6I8M6N2</accession>
<organism evidence="1 2">
    <name type="scientific">Amycolatopsis camponoti</name>
    <dbReference type="NCBI Taxonomy" id="2606593"/>
    <lineage>
        <taxon>Bacteria</taxon>
        <taxon>Bacillati</taxon>
        <taxon>Actinomycetota</taxon>
        <taxon>Actinomycetes</taxon>
        <taxon>Pseudonocardiales</taxon>
        <taxon>Pseudonocardiaceae</taxon>
        <taxon>Amycolatopsis</taxon>
    </lineage>
</organism>
<keyword evidence="2" id="KW-1185">Reference proteome</keyword>
<dbReference type="Proteomes" id="UP000399805">
    <property type="component" value="Unassembled WGS sequence"/>
</dbReference>
<gene>
    <name evidence="1" type="ORF">AA23TX_09851</name>
</gene>
<evidence type="ECO:0000313" key="2">
    <source>
        <dbReference type="Proteomes" id="UP000399805"/>
    </source>
</evidence>
<evidence type="ECO:0000313" key="1">
    <source>
        <dbReference type="EMBL" id="VVJ25101.1"/>
    </source>
</evidence>
<dbReference type="AlphaFoldDB" id="A0A6I8M6N2"/>
<reference evidence="1 2" key="1">
    <citation type="submission" date="2019-09" db="EMBL/GenBank/DDBJ databases">
        <authorList>
            <person name="Leyn A S."/>
        </authorList>
    </citation>
    <scope>NUCLEOTIDE SEQUENCE [LARGE SCALE GENOMIC DNA]</scope>
    <source>
        <strain evidence="1">AA231_1</strain>
    </source>
</reference>
<proteinExistence type="predicted"/>